<comment type="subcellular location">
    <subcellularLocation>
        <location evidence="1">Nucleus</location>
    </subcellularLocation>
</comment>
<gene>
    <name evidence="8" type="ORF">PLBR_LOCUS3864</name>
</gene>
<evidence type="ECO:0000313" key="8">
    <source>
        <dbReference type="EMBL" id="SPQ96649.1"/>
    </source>
</evidence>
<dbReference type="PANTHER" id="PTHR13165:SF0">
    <property type="entry name" value="SERRATE RNA EFFECTOR MOLECULE HOMOLOG"/>
    <property type="match status" value="1"/>
</dbReference>
<dbReference type="PANTHER" id="PTHR13165">
    <property type="entry name" value="ARSENITE-RESISTANCE PROTEIN 2"/>
    <property type="match status" value="1"/>
</dbReference>
<feature type="domain" description="C2H2-type" evidence="7">
    <location>
        <begin position="484"/>
        <end position="512"/>
    </location>
</feature>
<dbReference type="GO" id="GO:0031053">
    <property type="term" value="P:primary miRNA processing"/>
    <property type="evidence" value="ECO:0007669"/>
    <property type="project" value="TreeGrafter"/>
</dbReference>
<dbReference type="Gene3D" id="3.30.70.330">
    <property type="match status" value="1"/>
</dbReference>
<dbReference type="InterPro" id="IPR027417">
    <property type="entry name" value="P-loop_NTPase"/>
</dbReference>
<evidence type="ECO:0000256" key="2">
    <source>
        <dbReference type="ARBA" id="ARBA00005407"/>
    </source>
</evidence>
<protein>
    <recommendedName>
        <fullName evidence="7">C2H2-type domain-containing protein</fullName>
    </recommendedName>
</protein>
<dbReference type="AlphaFoldDB" id="A0A3P3Y915"/>
<evidence type="ECO:0000256" key="1">
    <source>
        <dbReference type="ARBA" id="ARBA00004123"/>
    </source>
</evidence>
<reference evidence="8 9" key="1">
    <citation type="submission" date="2018-03" db="EMBL/GenBank/DDBJ databases">
        <authorList>
            <person name="Fogelqvist J."/>
        </authorList>
    </citation>
    <scope>NUCLEOTIDE SEQUENCE [LARGE SCALE GENOMIC DNA]</scope>
</reference>
<comment type="similarity">
    <text evidence="2">Belongs to the ARS2 family.</text>
</comment>
<evidence type="ECO:0000259" key="7">
    <source>
        <dbReference type="PROSITE" id="PS50157"/>
    </source>
</evidence>
<proteinExistence type="inferred from homology"/>
<dbReference type="EMBL" id="OVEO01000006">
    <property type="protein sequence ID" value="SPQ96649.1"/>
    <property type="molecule type" value="Genomic_DNA"/>
</dbReference>
<evidence type="ECO:0000256" key="3">
    <source>
        <dbReference type="ARBA" id="ARBA00023242"/>
    </source>
</evidence>
<dbReference type="SMART" id="SM01173">
    <property type="entry name" value="DUF4187"/>
    <property type="match status" value="1"/>
</dbReference>
<dbReference type="CDD" id="cd00590">
    <property type="entry name" value="RRM_SF"/>
    <property type="match status" value="1"/>
</dbReference>
<evidence type="ECO:0000313" key="9">
    <source>
        <dbReference type="Proteomes" id="UP000290189"/>
    </source>
</evidence>
<dbReference type="InterPro" id="IPR021933">
    <property type="entry name" value="SERRATE/Ars2_N"/>
</dbReference>
<evidence type="ECO:0000256" key="6">
    <source>
        <dbReference type="SAM" id="SignalP"/>
    </source>
</evidence>
<organism evidence="8 9">
    <name type="scientific">Plasmodiophora brassicae</name>
    <name type="common">Clubroot disease agent</name>
    <dbReference type="NCBI Taxonomy" id="37360"/>
    <lineage>
        <taxon>Eukaryota</taxon>
        <taxon>Sar</taxon>
        <taxon>Rhizaria</taxon>
        <taxon>Endomyxa</taxon>
        <taxon>Phytomyxea</taxon>
        <taxon>Plasmodiophorida</taxon>
        <taxon>Plasmodiophoridae</taxon>
        <taxon>Plasmodiophora</taxon>
    </lineage>
</organism>
<dbReference type="Pfam" id="PF00071">
    <property type="entry name" value="Ras"/>
    <property type="match status" value="1"/>
</dbReference>
<dbReference type="Proteomes" id="UP000290189">
    <property type="component" value="Unassembled WGS sequence"/>
</dbReference>
<dbReference type="PROSITE" id="PS00028">
    <property type="entry name" value="ZINC_FINGER_C2H2_1"/>
    <property type="match status" value="1"/>
</dbReference>
<sequence>MLFPRVFVATLMVAVIPAVLSLKENAEARCCGGCFPFRQPRFRFRSPFRFLLKKPMSADPKADVAERTLSIMLVGDKGVGKTTLARHLSTENRYFPSVTPTIGREFHLAKYPDLGLALHIWDTSEGPLLTYKQFADMQGGTVSQDAYAQYKEDFILRQDRKFFHQYKDEEWLQELYHPLVVLERSVRAVEASSVRRDAFKNALSSDHPEKTFPSLLYDLKEGETLDGDMQTESNAQTFYENALFIRSIPSSLARSALRDAFAAAPGFDRIILSEPNRLRGFSRFGWAFFHSQADCAAALKELQGKPVNSWYTLSLVPNSESNRQPKFAPSIALTPERIATDLSQATLLAHKLDAEAGSEPFDFPEVSGSETLDNLRALNIVQTYLRFVYNTCYYCALCAIDEEELRSKCQLVHRRAPLPCTDGAAPVAVEPPAEALEQWASELDKKIGARIIAPAPSRDPEVIRQTALTPFIDAHTSQESESKFRCGLCAKLFRGAEFVAKHLKLKHPNECEEEIINRVRTAYFEAFRADPDRPQLPPSTAHAGHPSQYGVTLYKPGGIGRGSAHRRHGFYDDIRPGRGAPSAEYPAPAAPVPDHLKRRRMVSYADLDAPVWSPPKEKKLDYGFGGDNGDGDAIMSS</sequence>
<dbReference type="InterPro" id="IPR012677">
    <property type="entry name" value="Nucleotide-bd_a/b_plait_sf"/>
</dbReference>
<dbReference type="InterPro" id="IPR039727">
    <property type="entry name" value="SE/Ars2"/>
</dbReference>
<keyword evidence="6" id="KW-0732">Signal</keyword>
<keyword evidence="8" id="KW-0496">Mitochondrion</keyword>
<feature type="signal peptide" evidence="6">
    <location>
        <begin position="1"/>
        <end position="21"/>
    </location>
</feature>
<dbReference type="GO" id="GO:0005525">
    <property type="term" value="F:GTP binding"/>
    <property type="evidence" value="ECO:0007669"/>
    <property type="project" value="InterPro"/>
</dbReference>
<keyword evidence="4" id="KW-0479">Metal-binding</keyword>
<geneLocation type="mitochondrion" evidence="8"/>
<feature type="chain" id="PRO_5018313747" description="C2H2-type domain-containing protein" evidence="6">
    <location>
        <begin position="22"/>
        <end position="637"/>
    </location>
</feature>
<dbReference type="GO" id="GO:0016604">
    <property type="term" value="C:nuclear body"/>
    <property type="evidence" value="ECO:0007669"/>
    <property type="project" value="TreeGrafter"/>
</dbReference>
<dbReference type="GO" id="GO:0008270">
    <property type="term" value="F:zinc ion binding"/>
    <property type="evidence" value="ECO:0007669"/>
    <property type="project" value="UniProtKB-KW"/>
</dbReference>
<feature type="region of interest" description="Disordered" evidence="5">
    <location>
        <begin position="616"/>
        <end position="637"/>
    </location>
</feature>
<keyword evidence="3" id="KW-0539">Nucleus</keyword>
<name>A0A3P3Y915_PLABS</name>
<evidence type="ECO:0000256" key="5">
    <source>
        <dbReference type="SAM" id="MobiDB-lite"/>
    </source>
</evidence>
<keyword evidence="4" id="KW-0863">Zinc-finger</keyword>
<dbReference type="InterPro" id="IPR001806">
    <property type="entry name" value="Small_GTPase"/>
</dbReference>
<dbReference type="InterPro" id="IPR025239">
    <property type="entry name" value="DUF4187"/>
</dbReference>
<keyword evidence="4" id="KW-0862">Zinc</keyword>
<dbReference type="SUPFAM" id="SSF52540">
    <property type="entry name" value="P-loop containing nucleoside triphosphate hydrolases"/>
    <property type="match status" value="1"/>
</dbReference>
<dbReference type="Pfam" id="PF04959">
    <property type="entry name" value="ARS2"/>
    <property type="match status" value="1"/>
</dbReference>
<dbReference type="GO" id="GO:0003924">
    <property type="term" value="F:GTPase activity"/>
    <property type="evidence" value="ECO:0007669"/>
    <property type="project" value="InterPro"/>
</dbReference>
<dbReference type="Gene3D" id="3.40.50.300">
    <property type="entry name" value="P-loop containing nucleotide triphosphate hydrolases"/>
    <property type="match status" value="1"/>
</dbReference>
<dbReference type="InterPro" id="IPR013087">
    <property type="entry name" value="Znf_C2H2_type"/>
</dbReference>
<dbReference type="Pfam" id="PF12066">
    <property type="entry name" value="SERRATE_Ars2_N"/>
    <property type="match status" value="1"/>
</dbReference>
<dbReference type="InterPro" id="IPR007042">
    <property type="entry name" value="SERRATE/Ars2_C"/>
</dbReference>
<evidence type="ECO:0000256" key="4">
    <source>
        <dbReference type="PROSITE-ProRule" id="PRU00042"/>
    </source>
</evidence>
<accession>A0A3P3Y915</accession>
<dbReference type="PROSITE" id="PS50157">
    <property type="entry name" value="ZINC_FINGER_C2H2_2"/>
    <property type="match status" value="1"/>
</dbReference>